<proteinExistence type="predicted"/>
<dbReference type="OrthoDB" id="61370at2759"/>
<dbReference type="EMBL" id="MCGR01000044">
    <property type="protein sequence ID" value="ORY73863.1"/>
    <property type="molecule type" value="Genomic_DNA"/>
</dbReference>
<evidence type="ECO:0008006" key="4">
    <source>
        <dbReference type="Google" id="ProtNLM"/>
    </source>
</evidence>
<evidence type="ECO:0000256" key="1">
    <source>
        <dbReference type="SAM" id="Phobius"/>
    </source>
</evidence>
<feature type="transmembrane region" description="Helical" evidence="1">
    <location>
        <begin position="225"/>
        <end position="246"/>
    </location>
</feature>
<dbReference type="InParanoid" id="A0A1Y2EQJ1"/>
<evidence type="ECO:0000313" key="2">
    <source>
        <dbReference type="EMBL" id="ORY73863.1"/>
    </source>
</evidence>
<name>A0A1Y2EQJ1_9BASI</name>
<protein>
    <recommendedName>
        <fullName evidence="4">SUR7/PalI family-domain-containing protein</fullName>
    </recommendedName>
</protein>
<keyword evidence="1" id="KW-0472">Membrane</keyword>
<feature type="transmembrane region" description="Helical" evidence="1">
    <location>
        <begin position="149"/>
        <end position="170"/>
    </location>
</feature>
<reference evidence="2 3" key="1">
    <citation type="submission" date="2016-07" db="EMBL/GenBank/DDBJ databases">
        <title>Pervasive Adenine N6-methylation of Active Genes in Fungi.</title>
        <authorList>
            <consortium name="DOE Joint Genome Institute"/>
            <person name="Mondo S.J."/>
            <person name="Dannebaum R.O."/>
            <person name="Kuo R.C."/>
            <person name="Labutti K."/>
            <person name="Haridas S."/>
            <person name="Kuo A."/>
            <person name="Salamov A."/>
            <person name="Ahrendt S.R."/>
            <person name="Lipzen A."/>
            <person name="Sullivan W."/>
            <person name="Andreopoulos W.B."/>
            <person name="Clum A."/>
            <person name="Lindquist E."/>
            <person name="Daum C."/>
            <person name="Ramamoorthy G.K."/>
            <person name="Gryganskyi A."/>
            <person name="Culley D."/>
            <person name="Magnuson J.K."/>
            <person name="James T.Y."/>
            <person name="O'Malley M.A."/>
            <person name="Stajich J.E."/>
            <person name="Spatafora J.W."/>
            <person name="Visel A."/>
            <person name="Grigoriev I.V."/>
        </authorList>
    </citation>
    <scope>NUCLEOTIDE SEQUENCE [LARGE SCALE GENOMIC DNA]</scope>
    <source>
        <strain evidence="2 3">62-1032</strain>
    </source>
</reference>
<comment type="caution">
    <text evidence="2">The sequence shown here is derived from an EMBL/GenBank/DDBJ whole genome shotgun (WGS) entry which is preliminary data.</text>
</comment>
<organism evidence="2 3">
    <name type="scientific">Leucosporidium creatinivorum</name>
    <dbReference type="NCBI Taxonomy" id="106004"/>
    <lineage>
        <taxon>Eukaryota</taxon>
        <taxon>Fungi</taxon>
        <taxon>Dikarya</taxon>
        <taxon>Basidiomycota</taxon>
        <taxon>Pucciniomycotina</taxon>
        <taxon>Microbotryomycetes</taxon>
        <taxon>Leucosporidiales</taxon>
        <taxon>Leucosporidium</taxon>
    </lineage>
</organism>
<sequence length="257" mass="28031">MKILLPLYTVALAVAITSFGLSLASLLSTDWIHFETPTSSPVSLRSTYGLFQRCDSSSWTGDSVTCRKFPTRSQDCGGSSTGRATTRVWERIFKGEQLSEMEVRVGMAGGEAVGGDDGWVGETEKRRRLGKGEDDEVWSFCDSWVTAGYAQQLAIVFAAAAILAALVVLLGGRLKRESGWRIIAGLLSVHAACLIVSTSLIVHEFRTDDRFYFGSTLDRGYIESTVAWALDVVIVGALVLVGVVGFTREDDYERIPE</sequence>
<evidence type="ECO:0000313" key="3">
    <source>
        <dbReference type="Proteomes" id="UP000193467"/>
    </source>
</evidence>
<dbReference type="AlphaFoldDB" id="A0A1Y2EQJ1"/>
<feature type="transmembrane region" description="Helical" evidence="1">
    <location>
        <begin position="182"/>
        <end position="205"/>
    </location>
</feature>
<keyword evidence="1" id="KW-0812">Transmembrane</keyword>
<accession>A0A1Y2EQJ1</accession>
<gene>
    <name evidence="2" type="ORF">BCR35DRAFT_306977</name>
</gene>
<dbReference type="Proteomes" id="UP000193467">
    <property type="component" value="Unassembled WGS sequence"/>
</dbReference>
<dbReference type="Gene3D" id="1.20.140.150">
    <property type="match status" value="1"/>
</dbReference>
<keyword evidence="3" id="KW-1185">Reference proteome</keyword>
<keyword evidence="1" id="KW-1133">Transmembrane helix</keyword>